<dbReference type="EMBL" id="JAQIFT010000028">
    <property type="protein sequence ID" value="MDA3731166.1"/>
    <property type="molecule type" value="Genomic_DNA"/>
</dbReference>
<dbReference type="InterPro" id="IPR039564">
    <property type="entry name" value="Peptidase_C39-like"/>
</dbReference>
<accession>A0AA42DL99</accession>
<protein>
    <submittedName>
        <fullName evidence="3">C39 family peptidase</fullName>
    </submittedName>
</protein>
<evidence type="ECO:0000259" key="2">
    <source>
        <dbReference type="Pfam" id="PF13529"/>
    </source>
</evidence>
<sequence>MKKKLSVVLFGLTCLLGMSVVSYAKESNLIPFPKEYDATASGASSYDGIGNVANSAYFPVFDFYNMESKGSLTLLPKYKTYQQTTEYTCGPVAALTVLHHFGETNYEELEIADIMGCHKDRNYSNKQNPGVADEQGEYGTSTSGMVHFFEEIGWDVTSSLTEADEAGYTFYDPEDFKNFVLENLKNNTPIMVENIDFGGHWRAIIGYDTMGTDAFSDDVIIMADSYDTSDHLQDGYIYTNAERFFYMWFDSHILPNTQKQQQWLVAKPANK</sequence>
<comment type="caution">
    <text evidence="3">The sequence shown here is derived from an EMBL/GenBank/DDBJ whole genome shotgun (WGS) entry which is preliminary data.</text>
</comment>
<dbReference type="Pfam" id="PF13529">
    <property type="entry name" value="Peptidase_C39_2"/>
    <property type="match status" value="1"/>
</dbReference>
<organism evidence="3 4">
    <name type="scientific">Holtiella tumoricola</name>
    <dbReference type="NCBI Taxonomy" id="3018743"/>
    <lineage>
        <taxon>Bacteria</taxon>
        <taxon>Bacillati</taxon>
        <taxon>Bacillota</taxon>
        <taxon>Clostridia</taxon>
        <taxon>Lachnospirales</taxon>
        <taxon>Cellulosilyticaceae</taxon>
        <taxon>Holtiella</taxon>
    </lineage>
</organism>
<feature type="signal peptide" evidence="1">
    <location>
        <begin position="1"/>
        <end position="24"/>
    </location>
</feature>
<name>A0AA42DL99_9FIRM</name>
<evidence type="ECO:0000256" key="1">
    <source>
        <dbReference type="SAM" id="SignalP"/>
    </source>
</evidence>
<keyword evidence="1" id="KW-0732">Signal</keyword>
<dbReference type="Proteomes" id="UP001169242">
    <property type="component" value="Unassembled WGS sequence"/>
</dbReference>
<feature type="chain" id="PRO_5041393383" evidence="1">
    <location>
        <begin position="25"/>
        <end position="271"/>
    </location>
</feature>
<keyword evidence="4" id="KW-1185">Reference proteome</keyword>
<evidence type="ECO:0000313" key="3">
    <source>
        <dbReference type="EMBL" id="MDA3731166.1"/>
    </source>
</evidence>
<reference evidence="3" key="1">
    <citation type="journal article" date="2023" name="Int. J. Syst. Evol. Microbiol.">
        <title>&lt;i&gt;Holtiella tumoricola&lt;/i&gt; gen. nov. sp. nov., isolated from a human clinical sample.</title>
        <authorList>
            <person name="Allen-Vercoe E."/>
            <person name="Daigneault M.C."/>
            <person name="Vancuren S.J."/>
            <person name="Cochrane K."/>
            <person name="O'Neal L.L."/>
            <person name="Sankaranarayanan K."/>
            <person name="Lawson P.A."/>
        </authorList>
    </citation>
    <scope>NUCLEOTIDE SEQUENCE</scope>
    <source>
        <strain evidence="3">CC70A</strain>
    </source>
</reference>
<dbReference type="Gene3D" id="3.90.70.10">
    <property type="entry name" value="Cysteine proteinases"/>
    <property type="match status" value="1"/>
</dbReference>
<dbReference type="AlphaFoldDB" id="A0AA42DL99"/>
<gene>
    <name evidence="3" type="ORF">PBV87_06645</name>
</gene>
<evidence type="ECO:0000313" key="4">
    <source>
        <dbReference type="Proteomes" id="UP001169242"/>
    </source>
</evidence>
<feature type="domain" description="Peptidase C39-like" evidence="2">
    <location>
        <begin position="78"/>
        <end position="220"/>
    </location>
</feature>
<dbReference type="RefSeq" id="WP_198524838.1">
    <property type="nucleotide sequence ID" value="NZ_JAQIFT010000028.1"/>
</dbReference>
<proteinExistence type="predicted"/>